<proteinExistence type="inferred from homology"/>
<dbReference type="PANTHER" id="PTHR30367:SF12">
    <property type="entry name" value="P-HYDROXYBENZOIC ACID EFFLUX PUMP SUBUNIT AAEA"/>
    <property type="match status" value="1"/>
</dbReference>
<evidence type="ECO:0000313" key="8">
    <source>
        <dbReference type="EMBL" id="MBB6505215.1"/>
    </source>
</evidence>
<evidence type="ECO:0000256" key="2">
    <source>
        <dbReference type="ARBA" id="ARBA00022692"/>
    </source>
</evidence>
<keyword evidence="4 5" id="KW-0472">Membrane</keyword>
<organism evidence="8 9">
    <name type="scientific">Sphingomonas endophytica</name>
    <dbReference type="NCBI Taxonomy" id="869719"/>
    <lineage>
        <taxon>Bacteria</taxon>
        <taxon>Pseudomonadati</taxon>
        <taxon>Pseudomonadota</taxon>
        <taxon>Alphaproteobacteria</taxon>
        <taxon>Sphingomonadales</taxon>
        <taxon>Sphingomonadaceae</taxon>
        <taxon>Sphingomonas</taxon>
    </lineage>
</organism>
<name>A0A7X0JDC8_9SPHN</name>
<dbReference type="InterPro" id="IPR058634">
    <property type="entry name" value="AaeA-lik-b-barrel"/>
</dbReference>
<evidence type="ECO:0000256" key="3">
    <source>
        <dbReference type="ARBA" id="ARBA00022989"/>
    </source>
</evidence>
<comment type="similarity">
    <text evidence="1">Belongs to the membrane fusion protein (MFP) (TC 8.A.1) family.</text>
</comment>
<dbReference type="NCBIfam" id="TIGR01730">
    <property type="entry name" value="RND_mfp"/>
    <property type="match status" value="1"/>
</dbReference>
<evidence type="ECO:0000313" key="9">
    <source>
        <dbReference type="Proteomes" id="UP000522313"/>
    </source>
</evidence>
<dbReference type="EMBL" id="JACHBT010000010">
    <property type="protein sequence ID" value="MBB6505215.1"/>
    <property type="molecule type" value="Genomic_DNA"/>
</dbReference>
<evidence type="ECO:0000259" key="6">
    <source>
        <dbReference type="Pfam" id="PF25917"/>
    </source>
</evidence>
<dbReference type="Proteomes" id="UP000522313">
    <property type="component" value="Unassembled WGS sequence"/>
</dbReference>
<dbReference type="Gene3D" id="2.40.50.100">
    <property type="match status" value="1"/>
</dbReference>
<keyword evidence="3 5" id="KW-1133">Transmembrane helix</keyword>
<comment type="caution">
    <text evidence="8">The sequence shown here is derived from an EMBL/GenBank/DDBJ whole genome shotgun (WGS) entry which is preliminary data.</text>
</comment>
<accession>A0A7X0JDC8</accession>
<dbReference type="SUPFAM" id="SSF111369">
    <property type="entry name" value="HlyD-like secretion proteins"/>
    <property type="match status" value="1"/>
</dbReference>
<gene>
    <name evidence="8" type="ORF">F4693_002202</name>
</gene>
<dbReference type="InterPro" id="IPR058625">
    <property type="entry name" value="MdtA-like_BSH"/>
</dbReference>
<dbReference type="Pfam" id="PF25917">
    <property type="entry name" value="BSH_RND"/>
    <property type="match status" value="1"/>
</dbReference>
<dbReference type="Gene3D" id="2.40.30.170">
    <property type="match status" value="1"/>
</dbReference>
<evidence type="ECO:0000259" key="7">
    <source>
        <dbReference type="Pfam" id="PF25963"/>
    </source>
</evidence>
<dbReference type="PANTHER" id="PTHR30367">
    <property type="entry name" value="P-HYDROXYBENZOIC ACID EFFLUX PUMP SUBUNIT AAEA-RELATED"/>
    <property type="match status" value="1"/>
</dbReference>
<feature type="transmembrane region" description="Helical" evidence="5">
    <location>
        <begin position="14"/>
        <end position="34"/>
    </location>
</feature>
<reference evidence="8 9" key="1">
    <citation type="submission" date="2020-08" db="EMBL/GenBank/DDBJ databases">
        <title>The Agave Microbiome: Exploring the role of microbial communities in plant adaptations to desert environments.</title>
        <authorList>
            <person name="Partida-Martinez L.P."/>
        </authorList>
    </citation>
    <scope>NUCLEOTIDE SEQUENCE [LARGE SCALE GENOMIC DNA]</scope>
    <source>
        <strain evidence="8 9">AS3.13</strain>
    </source>
</reference>
<sequence>MSLPTKLHAILRPAVTLAVSAATILLIVALWRAYMLAPWTRDGRVGADVVQVMPDISGRVAEVRVVDNQPVRRGDILYVIDRARFRLAVDAAEATLHARRAELALKTATAHRKAGLGADIVAAETIDQAEGEVRMAQAAYDAAPVALATAQLDLARATVTAPVDGYATNVRLRPGDYATAGATRIAIVDAQHLWVTGYFEETKLRHIAIGARAEVQLMGYDAPLGGRVESISRGIADRNDSPDGRGLPNVDPVFTWVRLAQRIPVRIRIDHVPRGVTLAAGMTCSVAIGDGATHGRLLDAMRALL</sequence>
<dbReference type="InterPro" id="IPR006143">
    <property type="entry name" value="RND_pump_MFP"/>
</dbReference>
<evidence type="ECO:0000256" key="4">
    <source>
        <dbReference type="ARBA" id="ARBA00023136"/>
    </source>
</evidence>
<dbReference type="RefSeq" id="WP_184505881.1">
    <property type="nucleotide sequence ID" value="NZ_JACHBT010000010.1"/>
</dbReference>
<dbReference type="GO" id="GO:0022857">
    <property type="term" value="F:transmembrane transporter activity"/>
    <property type="evidence" value="ECO:0007669"/>
    <property type="project" value="InterPro"/>
</dbReference>
<evidence type="ECO:0000256" key="1">
    <source>
        <dbReference type="ARBA" id="ARBA00009477"/>
    </source>
</evidence>
<dbReference type="GO" id="GO:0016020">
    <property type="term" value="C:membrane"/>
    <property type="evidence" value="ECO:0007669"/>
    <property type="project" value="InterPro"/>
</dbReference>
<evidence type="ECO:0000256" key="5">
    <source>
        <dbReference type="SAM" id="Phobius"/>
    </source>
</evidence>
<protein>
    <submittedName>
        <fullName evidence="8">Multidrug resistance efflux pump</fullName>
    </submittedName>
</protein>
<feature type="domain" description="Multidrug resistance protein MdtA-like barrel-sandwich hybrid" evidence="6">
    <location>
        <begin position="49"/>
        <end position="189"/>
    </location>
</feature>
<dbReference type="AlphaFoldDB" id="A0A7X0JDC8"/>
<feature type="domain" description="p-hydroxybenzoic acid efflux pump subunit AaeA-like beta-barrel" evidence="7">
    <location>
        <begin position="193"/>
        <end position="288"/>
    </location>
</feature>
<dbReference type="InterPro" id="IPR050393">
    <property type="entry name" value="MFP_Efflux_Pump"/>
</dbReference>
<keyword evidence="2 5" id="KW-0812">Transmembrane</keyword>
<reference evidence="8 9" key="2">
    <citation type="submission" date="2020-08" db="EMBL/GenBank/DDBJ databases">
        <authorList>
            <person name="Partida-Martinez L."/>
            <person name="Huntemann M."/>
            <person name="Clum A."/>
            <person name="Wang J."/>
            <person name="Palaniappan K."/>
            <person name="Ritter S."/>
            <person name="Chen I.-M."/>
            <person name="Stamatis D."/>
            <person name="Reddy T."/>
            <person name="O'Malley R."/>
            <person name="Daum C."/>
            <person name="Shapiro N."/>
            <person name="Ivanova N."/>
            <person name="Kyrpides N."/>
            <person name="Woyke T."/>
        </authorList>
    </citation>
    <scope>NUCLEOTIDE SEQUENCE [LARGE SCALE GENOMIC DNA]</scope>
    <source>
        <strain evidence="8 9">AS3.13</strain>
    </source>
</reference>
<dbReference type="Pfam" id="PF25963">
    <property type="entry name" value="Beta-barrel_AAEA"/>
    <property type="match status" value="1"/>
</dbReference>